<gene>
    <name evidence="1" type="ORF">F1737_08990</name>
</gene>
<evidence type="ECO:0000313" key="1">
    <source>
        <dbReference type="EMBL" id="WOF16815.1"/>
    </source>
</evidence>
<keyword evidence="2" id="KW-1185">Reference proteome</keyword>
<proteinExistence type="predicted"/>
<dbReference type="Proteomes" id="UP001301797">
    <property type="component" value="Chromosome"/>
</dbReference>
<sequence>MSRMLFNYLVYIYDKLGDFLEKIAEKMCEYMIKGIFLPLIFIITMPEKIKERVAKAREENELIFANDVR</sequence>
<protein>
    <submittedName>
        <fullName evidence="1">Uncharacterized protein</fullName>
    </submittedName>
</protein>
<dbReference type="EMBL" id="CP043875">
    <property type="protein sequence ID" value="WOF16815.1"/>
    <property type="molecule type" value="Genomic_DNA"/>
</dbReference>
<name>A0AA97I2Z3_9EURY</name>
<reference evidence="1 2" key="1">
    <citation type="submission" date="2019-09" db="EMBL/GenBank/DDBJ databases">
        <title>The complete genome of Methanoplanus sp. FWC-SCC4.</title>
        <authorList>
            <person name="Chen S.-C."/>
            <person name="Zhou Y.-Z."/>
            <person name="Lai M.-C."/>
        </authorList>
    </citation>
    <scope>NUCLEOTIDE SEQUENCE [LARGE SCALE GENOMIC DNA]</scope>
    <source>
        <strain evidence="1 2">FWC-SCC4</strain>
    </source>
</reference>
<organism evidence="1 2">
    <name type="scientific">Methanochimaera problematica</name>
    <dbReference type="NCBI Taxonomy" id="2609417"/>
    <lineage>
        <taxon>Archaea</taxon>
        <taxon>Methanobacteriati</taxon>
        <taxon>Methanobacteriota</taxon>
        <taxon>Stenosarchaea group</taxon>
        <taxon>Methanomicrobia</taxon>
        <taxon>Methanomicrobiales</taxon>
        <taxon>Methanomicrobiaceae</taxon>
        <taxon>Methanochimaera</taxon>
    </lineage>
</organism>
<dbReference type="GeneID" id="85230297"/>
<dbReference type="AlphaFoldDB" id="A0AA97I2Z3"/>
<accession>A0AA97I2Z3</accession>
<dbReference type="KEGG" id="mefw:F1737_08990"/>
<evidence type="ECO:0000313" key="2">
    <source>
        <dbReference type="Proteomes" id="UP001301797"/>
    </source>
</evidence>
<dbReference type="RefSeq" id="WP_317136248.1">
    <property type="nucleotide sequence ID" value="NZ_CP043875.1"/>
</dbReference>